<evidence type="ECO:0000256" key="1">
    <source>
        <dbReference type="ARBA" id="ARBA00004370"/>
    </source>
</evidence>
<evidence type="ECO:0000256" key="4">
    <source>
        <dbReference type="ARBA" id="ARBA00023136"/>
    </source>
</evidence>
<dbReference type="RefSeq" id="WP_266152170.1">
    <property type="nucleotide sequence ID" value="NZ_CP064028.1"/>
</dbReference>
<feature type="transmembrane region" description="Helical" evidence="5">
    <location>
        <begin position="111"/>
        <end position="128"/>
    </location>
</feature>
<keyword evidence="4 5" id="KW-0472">Membrane</keyword>
<dbReference type="Proteomes" id="UP001595961">
    <property type="component" value="Unassembled WGS sequence"/>
</dbReference>
<dbReference type="PANTHER" id="PTHR35371">
    <property type="entry name" value="INNER MEMBRANE PROTEIN"/>
    <property type="match status" value="1"/>
</dbReference>
<dbReference type="PANTHER" id="PTHR35371:SF1">
    <property type="entry name" value="BLR7753 PROTEIN"/>
    <property type="match status" value="1"/>
</dbReference>
<evidence type="ECO:0000256" key="2">
    <source>
        <dbReference type="ARBA" id="ARBA00022692"/>
    </source>
</evidence>
<dbReference type="InterPro" id="IPR001129">
    <property type="entry name" value="Membr-assoc_MAPEG"/>
</dbReference>
<evidence type="ECO:0000313" key="7">
    <source>
        <dbReference type="Proteomes" id="UP001595961"/>
    </source>
</evidence>
<evidence type="ECO:0000256" key="3">
    <source>
        <dbReference type="ARBA" id="ARBA00022989"/>
    </source>
</evidence>
<feature type="transmembrane region" description="Helical" evidence="5">
    <location>
        <begin position="7"/>
        <end position="27"/>
    </location>
</feature>
<feature type="transmembrane region" description="Helical" evidence="5">
    <location>
        <begin position="84"/>
        <end position="105"/>
    </location>
</feature>
<comment type="caution">
    <text evidence="6">The sequence shown here is derived from an EMBL/GenBank/DDBJ whole genome shotgun (WGS) entry which is preliminary data.</text>
</comment>
<protein>
    <submittedName>
        <fullName evidence="6">MAPEG family protein</fullName>
    </submittedName>
</protein>
<dbReference type="InterPro" id="IPR023352">
    <property type="entry name" value="MAPEG-like_dom_sf"/>
</dbReference>
<dbReference type="EMBL" id="JBHSGA010000017">
    <property type="protein sequence ID" value="MFC4527395.1"/>
    <property type="molecule type" value="Genomic_DNA"/>
</dbReference>
<organism evidence="6 7">
    <name type="scientific">Dyella halodurans</name>
    <dbReference type="NCBI Taxonomy" id="1920171"/>
    <lineage>
        <taxon>Bacteria</taxon>
        <taxon>Pseudomonadati</taxon>
        <taxon>Pseudomonadota</taxon>
        <taxon>Gammaproteobacteria</taxon>
        <taxon>Lysobacterales</taxon>
        <taxon>Rhodanobacteraceae</taxon>
        <taxon>Dyella</taxon>
    </lineage>
</organism>
<comment type="subcellular location">
    <subcellularLocation>
        <location evidence="1">Membrane</location>
    </subcellularLocation>
</comment>
<feature type="transmembrane region" description="Helical" evidence="5">
    <location>
        <begin position="60"/>
        <end position="77"/>
    </location>
</feature>
<dbReference type="Gene3D" id="1.20.120.550">
    <property type="entry name" value="Membrane associated eicosanoid/glutathione metabolism-like domain"/>
    <property type="match status" value="1"/>
</dbReference>
<evidence type="ECO:0000256" key="5">
    <source>
        <dbReference type="SAM" id="Phobius"/>
    </source>
</evidence>
<gene>
    <name evidence="6" type="ORF">ACFO5W_12190</name>
</gene>
<evidence type="ECO:0000313" key="6">
    <source>
        <dbReference type="EMBL" id="MFC4527395.1"/>
    </source>
</evidence>
<reference evidence="7" key="1">
    <citation type="journal article" date="2019" name="Int. J. Syst. Evol. Microbiol.">
        <title>The Global Catalogue of Microorganisms (GCM) 10K type strain sequencing project: providing services to taxonomists for standard genome sequencing and annotation.</title>
        <authorList>
            <consortium name="The Broad Institute Genomics Platform"/>
            <consortium name="The Broad Institute Genome Sequencing Center for Infectious Disease"/>
            <person name="Wu L."/>
            <person name="Ma J."/>
        </authorList>
    </citation>
    <scope>NUCLEOTIDE SEQUENCE [LARGE SCALE GENOMIC DNA]</scope>
    <source>
        <strain evidence="7">CCM 4481</strain>
    </source>
</reference>
<dbReference type="Pfam" id="PF01124">
    <property type="entry name" value="MAPEG"/>
    <property type="match status" value="1"/>
</dbReference>
<keyword evidence="7" id="KW-1185">Reference proteome</keyword>
<name>A0ABV9C3F5_9GAMM</name>
<dbReference type="SUPFAM" id="SSF161084">
    <property type="entry name" value="MAPEG domain-like"/>
    <property type="match status" value="1"/>
</dbReference>
<keyword evidence="2 5" id="KW-0812">Transmembrane</keyword>
<keyword evidence="3 5" id="KW-1133">Transmembrane helix</keyword>
<accession>A0ABV9C3F5</accession>
<proteinExistence type="predicted"/>
<sequence length="129" mass="13994">MPVELKMLAWSILLGVIYVLLATTLGIPQRGMAWLASNREGESKLLSGAAGRCDRASRNFLETFVFFAAAVLAVIAAQRTNASTALGAQLFFWARVVYLPVYVVGIPYLRTLVWATSLAGLLMVAFALL</sequence>